<proteinExistence type="predicted"/>
<dbReference type="Proteomes" id="UP000887574">
    <property type="component" value="Unplaced"/>
</dbReference>
<sequence>MTTIDDGNKTISFGNEVLPIIAAISSSSTDHRLSREGDFRLLINLLSFSGFPTKASFNSIYDSFRLIPLKYPTPAPPLTPSSPFVSDLGRTLSRPKIIRRETVHKVPDLEILLKELAMLRQEVMYLRKPAHIPVLAMIDASPNSDQQAVKIQNKVEEELEELMRDHKEQITSDSSYVEGNHQQTGFSQYQLAMTLGAISQLESIYNISPKNLLWQELGTRITIAEEKYLIKLGFQVYKARKMNSFAGFDGDLNPQNGVTVLVAIQENCKCVGPQDVVPANFNQQALYFCTSESLPQEILIV</sequence>
<dbReference type="WBParaSite" id="jg11360">
    <property type="protein sequence ID" value="jg11360"/>
    <property type="gene ID" value="jg11360"/>
</dbReference>
<evidence type="ECO:0000313" key="1">
    <source>
        <dbReference type="Proteomes" id="UP000887574"/>
    </source>
</evidence>
<reference evidence="2" key="1">
    <citation type="submission" date="2022-11" db="UniProtKB">
        <authorList>
            <consortium name="WormBaseParasite"/>
        </authorList>
    </citation>
    <scope>IDENTIFICATION</scope>
</reference>
<name>A0A915CPU4_9BILA</name>
<organism evidence="1 2">
    <name type="scientific">Ditylenchus dipsaci</name>
    <dbReference type="NCBI Taxonomy" id="166011"/>
    <lineage>
        <taxon>Eukaryota</taxon>
        <taxon>Metazoa</taxon>
        <taxon>Ecdysozoa</taxon>
        <taxon>Nematoda</taxon>
        <taxon>Chromadorea</taxon>
        <taxon>Rhabditida</taxon>
        <taxon>Tylenchina</taxon>
        <taxon>Tylenchomorpha</taxon>
        <taxon>Sphaerularioidea</taxon>
        <taxon>Anguinidae</taxon>
        <taxon>Anguininae</taxon>
        <taxon>Ditylenchus</taxon>
    </lineage>
</organism>
<dbReference type="AlphaFoldDB" id="A0A915CPU4"/>
<protein>
    <submittedName>
        <fullName evidence="2">Uncharacterized protein</fullName>
    </submittedName>
</protein>
<evidence type="ECO:0000313" key="2">
    <source>
        <dbReference type="WBParaSite" id="jg11360"/>
    </source>
</evidence>
<keyword evidence="1" id="KW-1185">Reference proteome</keyword>
<accession>A0A915CPU4</accession>